<dbReference type="AlphaFoldDB" id="A0AAV7VSN2"/>
<evidence type="ECO:0000313" key="2">
    <source>
        <dbReference type="Proteomes" id="UP001066276"/>
    </source>
</evidence>
<reference evidence="1" key="1">
    <citation type="journal article" date="2022" name="bioRxiv">
        <title>Sequencing and chromosome-scale assembly of the giantPleurodeles waltlgenome.</title>
        <authorList>
            <person name="Brown T."/>
            <person name="Elewa A."/>
            <person name="Iarovenko S."/>
            <person name="Subramanian E."/>
            <person name="Araus A.J."/>
            <person name="Petzold A."/>
            <person name="Susuki M."/>
            <person name="Suzuki K.-i.T."/>
            <person name="Hayashi T."/>
            <person name="Toyoda A."/>
            <person name="Oliveira C."/>
            <person name="Osipova E."/>
            <person name="Leigh N.D."/>
            <person name="Simon A."/>
            <person name="Yun M.H."/>
        </authorList>
    </citation>
    <scope>NUCLEOTIDE SEQUENCE</scope>
    <source>
        <strain evidence="1">20211129_DDA</strain>
        <tissue evidence="1">Liver</tissue>
    </source>
</reference>
<keyword evidence="2" id="KW-1185">Reference proteome</keyword>
<sequence length="253" mass="27503">MRREIAVKYMEVGAMFSHLPFLDYVHDKSGQRKPLKVYLNQSLLERKSPACNIVVQAVVVESPTAIVQAASLSQIVSGDDKKVLYLEACPKDDPSDLSSSLYQFSVMPDAHSSCGYATGTLLQAFPEVNSSYLALTTSSHFNLGSDPASQSVVCKCGTTTLPANLTEAVCHAGMSVHTAEPHLPKPKIVLTTKRPFSPPAVQRDQEPVGSIDLLSLLKCSQFDNTGYTQPRFVCTKTTDQALLDLLLSLLEEP</sequence>
<dbReference type="Proteomes" id="UP001066276">
    <property type="component" value="Chromosome 2_1"/>
</dbReference>
<dbReference type="EMBL" id="JANPWB010000003">
    <property type="protein sequence ID" value="KAJ1203699.1"/>
    <property type="molecule type" value="Genomic_DNA"/>
</dbReference>
<protein>
    <submittedName>
        <fullName evidence="1">Uncharacterized protein</fullName>
    </submittedName>
</protein>
<organism evidence="1 2">
    <name type="scientific">Pleurodeles waltl</name>
    <name type="common">Iberian ribbed newt</name>
    <dbReference type="NCBI Taxonomy" id="8319"/>
    <lineage>
        <taxon>Eukaryota</taxon>
        <taxon>Metazoa</taxon>
        <taxon>Chordata</taxon>
        <taxon>Craniata</taxon>
        <taxon>Vertebrata</taxon>
        <taxon>Euteleostomi</taxon>
        <taxon>Amphibia</taxon>
        <taxon>Batrachia</taxon>
        <taxon>Caudata</taxon>
        <taxon>Salamandroidea</taxon>
        <taxon>Salamandridae</taxon>
        <taxon>Pleurodelinae</taxon>
        <taxon>Pleurodeles</taxon>
    </lineage>
</organism>
<name>A0AAV7VSN2_PLEWA</name>
<comment type="caution">
    <text evidence="1">The sequence shown here is derived from an EMBL/GenBank/DDBJ whole genome shotgun (WGS) entry which is preliminary data.</text>
</comment>
<proteinExistence type="predicted"/>
<evidence type="ECO:0000313" key="1">
    <source>
        <dbReference type="EMBL" id="KAJ1203699.1"/>
    </source>
</evidence>
<accession>A0AAV7VSN2</accession>
<gene>
    <name evidence="1" type="ORF">NDU88_007480</name>
</gene>